<reference evidence="6" key="2">
    <citation type="journal article" date="2019" name="Int. J. Syst. Evol. Microbiol.">
        <title>The Global Catalogue of Microorganisms (GCM) 10K type strain sequencing project: providing services to taxonomists for standard genome sequencing and annotation.</title>
        <authorList>
            <consortium name="The Broad Institute Genomics Platform"/>
            <consortium name="The Broad Institute Genome Sequencing Center for Infectious Disease"/>
            <person name="Wu L."/>
            <person name="Ma J."/>
        </authorList>
    </citation>
    <scope>NUCLEOTIDE SEQUENCE [LARGE SCALE GENOMIC DNA]</scope>
    <source>
        <strain evidence="6">CGMCC 4.5581</strain>
    </source>
</reference>
<dbReference type="InterPro" id="IPR002656">
    <property type="entry name" value="Acyl_transf_3_dom"/>
</dbReference>
<evidence type="ECO:0000313" key="3">
    <source>
        <dbReference type="EMBL" id="GGL65519.1"/>
    </source>
</evidence>
<reference evidence="4 5" key="3">
    <citation type="submission" date="2020-02" db="EMBL/GenBank/DDBJ databases">
        <title>Sequencing the genomes of 1000 actinobacteria strains.</title>
        <authorList>
            <person name="Klenk H.-P."/>
        </authorList>
    </citation>
    <scope>NUCLEOTIDE SEQUENCE [LARGE SCALE GENOMIC DNA]</scope>
    <source>
        <strain evidence="4 5">DSM 45201</strain>
    </source>
</reference>
<reference evidence="3" key="4">
    <citation type="submission" date="2024-05" db="EMBL/GenBank/DDBJ databases">
        <authorList>
            <person name="Sun Q."/>
            <person name="Zhou Y."/>
        </authorList>
    </citation>
    <scope>NUCLEOTIDE SEQUENCE</scope>
    <source>
        <strain evidence="3">CGMCC 4.5581</strain>
    </source>
</reference>
<accession>A0A846LJU0</accession>
<keyword evidence="1" id="KW-0472">Membrane</keyword>
<dbReference type="Pfam" id="PF01757">
    <property type="entry name" value="Acyl_transf_3"/>
    <property type="match status" value="1"/>
</dbReference>
<gene>
    <name evidence="4" type="ORF">FB380_000021</name>
    <name evidence="3" type="ORF">GCM10011589_22110</name>
</gene>
<comment type="caution">
    <text evidence="4">The sequence shown here is derived from an EMBL/GenBank/DDBJ whole genome shotgun (WGS) entry which is preliminary data.</text>
</comment>
<dbReference type="Proteomes" id="UP000552836">
    <property type="component" value="Unassembled WGS sequence"/>
</dbReference>
<dbReference type="EMBL" id="BMMI01000004">
    <property type="protein sequence ID" value="GGL65519.1"/>
    <property type="molecule type" value="Genomic_DNA"/>
</dbReference>
<name>A0A846LJU0_9ACTN</name>
<feature type="transmembrane region" description="Helical" evidence="1">
    <location>
        <begin position="26"/>
        <end position="46"/>
    </location>
</feature>
<evidence type="ECO:0000313" key="5">
    <source>
        <dbReference type="Proteomes" id="UP000552836"/>
    </source>
</evidence>
<feature type="transmembrane region" description="Helical" evidence="1">
    <location>
        <begin position="297"/>
        <end position="329"/>
    </location>
</feature>
<keyword evidence="1" id="KW-0812">Transmembrane</keyword>
<evidence type="ECO:0000256" key="1">
    <source>
        <dbReference type="SAM" id="Phobius"/>
    </source>
</evidence>
<proteinExistence type="predicted"/>
<reference evidence="3" key="1">
    <citation type="journal article" date="2014" name="Int. J. Syst. Evol. Microbiol.">
        <title>Complete genome of a new Firmicutes species belonging to the dominant human colonic microbiota ('Ruminococcus bicirculans') reveals two chromosomes and a selective capacity to utilize plant glucans.</title>
        <authorList>
            <consortium name="NISC Comparative Sequencing Program"/>
            <person name="Wegmann U."/>
            <person name="Louis P."/>
            <person name="Goesmann A."/>
            <person name="Henrissat B."/>
            <person name="Duncan S.H."/>
            <person name="Flint H.J."/>
        </authorList>
    </citation>
    <scope>NUCLEOTIDE SEQUENCE</scope>
    <source>
        <strain evidence="3">CGMCC 4.5581</strain>
    </source>
</reference>
<feature type="domain" description="Acyltransferase 3" evidence="2">
    <location>
        <begin position="24"/>
        <end position="364"/>
    </location>
</feature>
<dbReference type="RefSeq" id="WP_166753312.1">
    <property type="nucleotide sequence ID" value="NZ_BAABJU010000007.1"/>
</dbReference>
<dbReference type="AlphaFoldDB" id="A0A846LJU0"/>
<feature type="transmembrane region" description="Helical" evidence="1">
    <location>
        <begin position="389"/>
        <end position="411"/>
    </location>
</feature>
<evidence type="ECO:0000313" key="6">
    <source>
        <dbReference type="Proteomes" id="UP000648663"/>
    </source>
</evidence>
<feature type="transmembrane region" description="Helical" evidence="1">
    <location>
        <begin position="171"/>
        <end position="191"/>
    </location>
</feature>
<sequence length="454" mass="47385">MAGRGVASLRALVAGTPDSRDRVVDLVRAVALLVVVLGHWTAVVVVVRDGRLTGSNALGSWPPAEWLSWLLQVMPLFFLVGGYAGMASWQSARDRGRTTPGWLADRLDRLLRPTTLFLLAVLAATALAGPLVGGPVVGTAAWLVALPLWFLAVYVVVVAATPLLVAAHRRWGLRVPLGLALAVVASDGLRLLSGEDLAGAANYVLVWLCLYALGMAWRTGTLLAHHRAPAALLAGGGSVAVGLVALGPWPLAMLGVPGDPFSNTAPPTLALLAHGVAQAGLVLLLRDRLAGLCRRPAVWAATAAVNATALTLYLWHLVPVLVAAPALYLTGVLPSPEPLTAGWFALRPLWLLACALVLVALVVVVGGAERRTGDRSRAARQPPGTALRGASASLGIGLVCVGLVLLTAAGPERVSRPAVLLTTAACYAAGLVVLRHALRPGRRSRNWFSRVPLR</sequence>
<feature type="transmembrane region" description="Helical" evidence="1">
    <location>
        <begin position="66"/>
        <end position="89"/>
    </location>
</feature>
<dbReference type="GO" id="GO:0016747">
    <property type="term" value="F:acyltransferase activity, transferring groups other than amino-acyl groups"/>
    <property type="evidence" value="ECO:0007669"/>
    <property type="project" value="InterPro"/>
</dbReference>
<evidence type="ECO:0000313" key="4">
    <source>
        <dbReference type="EMBL" id="NIH65575.1"/>
    </source>
</evidence>
<feature type="transmembrane region" description="Helical" evidence="1">
    <location>
        <begin position="140"/>
        <end position="164"/>
    </location>
</feature>
<evidence type="ECO:0000259" key="2">
    <source>
        <dbReference type="Pfam" id="PF01757"/>
    </source>
</evidence>
<keyword evidence="1" id="KW-1133">Transmembrane helix</keyword>
<dbReference type="Proteomes" id="UP000648663">
    <property type="component" value="Unassembled WGS sequence"/>
</dbReference>
<feature type="transmembrane region" description="Helical" evidence="1">
    <location>
        <begin position="110"/>
        <end position="128"/>
    </location>
</feature>
<feature type="transmembrane region" description="Helical" evidence="1">
    <location>
        <begin position="229"/>
        <end position="249"/>
    </location>
</feature>
<protein>
    <recommendedName>
        <fullName evidence="2">Acyltransferase 3 domain-containing protein</fullName>
    </recommendedName>
</protein>
<feature type="transmembrane region" description="Helical" evidence="1">
    <location>
        <begin position="269"/>
        <end position="285"/>
    </location>
</feature>
<feature type="transmembrane region" description="Helical" evidence="1">
    <location>
        <begin position="417"/>
        <end position="438"/>
    </location>
</feature>
<dbReference type="EMBL" id="JAAMPA010000001">
    <property type="protein sequence ID" value="NIH65575.1"/>
    <property type="molecule type" value="Genomic_DNA"/>
</dbReference>
<feature type="transmembrane region" description="Helical" evidence="1">
    <location>
        <begin position="197"/>
        <end position="217"/>
    </location>
</feature>
<feature type="transmembrane region" description="Helical" evidence="1">
    <location>
        <begin position="349"/>
        <end position="368"/>
    </location>
</feature>
<organism evidence="4 5">
    <name type="scientific">Modestobacter marinus</name>
    <dbReference type="NCBI Taxonomy" id="477641"/>
    <lineage>
        <taxon>Bacteria</taxon>
        <taxon>Bacillati</taxon>
        <taxon>Actinomycetota</taxon>
        <taxon>Actinomycetes</taxon>
        <taxon>Geodermatophilales</taxon>
        <taxon>Geodermatophilaceae</taxon>
        <taxon>Modestobacter</taxon>
    </lineage>
</organism>
<keyword evidence="6" id="KW-1185">Reference proteome</keyword>